<evidence type="ECO:0000313" key="2">
    <source>
        <dbReference type="EMBL" id="EAY27128.1"/>
    </source>
</evidence>
<dbReference type="PANTHER" id="PTHR39339">
    <property type="entry name" value="SLR1444 PROTEIN"/>
    <property type="match status" value="1"/>
</dbReference>
<evidence type="ECO:0000313" key="3">
    <source>
        <dbReference type="Proteomes" id="UP000004095"/>
    </source>
</evidence>
<dbReference type="SMART" id="SM00880">
    <property type="entry name" value="CHAD"/>
    <property type="match status" value="1"/>
</dbReference>
<gene>
    <name evidence="2" type="ORF">M23134_08402</name>
</gene>
<keyword evidence="3" id="KW-1185">Reference proteome</keyword>
<dbReference type="Proteomes" id="UP000004095">
    <property type="component" value="Unassembled WGS sequence"/>
</dbReference>
<feature type="domain" description="CHAD" evidence="1">
    <location>
        <begin position="29"/>
        <end position="308"/>
    </location>
</feature>
<dbReference type="InterPro" id="IPR038186">
    <property type="entry name" value="CHAD_dom_sf"/>
</dbReference>
<evidence type="ECO:0000259" key="1">
    <source>
        <dbReference type="PROSITE" id="PS51708"/>
    </source>
</evidence>
<dbReference type="InterPro" id="IPR007899">
    <property type="entry name" value="CHAD_dom"/>
</dbReference>
<protein>
    <recommendedName>
        <fullName evidence="1">CHAD domain-containing protein</fullName>
    </recommendedName>
</protein>
<sequence>MVVPIASNFVYWYCVTPKLSSKNYMNPTPTNDTSNTLTLWHQHFKDILTTFERYAAKIYAFEDEEDVHQARVALRTITTLTGFLKSSPHKDIDPKLLNQAHLQSRQILKALGKIRDFDVMVGHVDKINAGSFQLHTLVQALRLERKIARIELVLHLPKHLNKSFFKLWQTFLESYLPLHVQHLKTKRHFKKLHKKFDKRYLNYLTQRDINGTTHPRTFEALHEVRLVTKNLRYAYTYLDFALHQADAKTIKTKVKSYKLIQEELGLMNDYTNLRAKVHQMLEDYPYLINRDTLGFQDKVNKKLKKSLKKIKLPKLKSINHISG</sequence>
<reference evidence="2 3" key="1">
    <citation type="submission" date="2007-01" db="EMBL/GenBank/DDBJ databases">
        <authorList>
            <person name="Haygood M."/>
            <person name="Podell S."/>
            <person name="Anderson C."/>
            <person name="Hopkinson B."/>
            <person name="Roe K."/>
            <person name="Barbeau K."/>
            <person name="Gaasterland T."/>
            <person name="Ferriera S."/>
            <person name="Johnson J."/>
            <person name="Kravitz S."/>
            <person name="Beeson K."/>
            <person name="Sutton G."/>
            <person name="Rogers Y.-H."/>
            <person name="Friedman R."/>
            <person name="Frazier M."/>
            <person name="Venter J.C."/>
        </authorList>
    </citation>
    <scope>NUCLEOTIDE SEQUENCE [LARGE SCALE GENOMIC DNA]</scope>
    <source>
        <strain evidence="2 3">ATCC 23134</strain>
    </source>
</reference>
<dbReference type="PANTHER" id="PTHR39339:SF1">
    <property type="entry name" value="CHAD DOMAIN-CONTAINING PROTEIN"/>
    <property type="match status" value="1"/>
</dbReference>
<accession>A1ZR39</accession>
<comment type="caution">
    <text evidence="2">The sequence shown here is derived from an EMBL/GenBank/DDBJ whole genome shotgun (WGS) entry which is preliminary data.</text>
</comment>
<dbReference type="Gene3D" id="1.40.20.10">
    <property type="entry name" value="CHAD domain"/>
    <property type="match status" value="1"/>
</dbReference>
<dbReference type="PROSITE" id="PS51708">
    <property type="entry name" value="CHAD"/>
    <property type="match status" value="1"/>
</dbReference>
<dbReference type="EMBL" id="AAWS01000026">
    <property type="protein sequence ID" value="EAY27128.1"/>
    <property type="molecule type" value="Genomic_DNA"/>
</dbReference>
<organism evidence="2 3">
    <name type="scientific">Microscilla marina ATCC 23134</name>
    <dbReference type="NCBI Taxonomy" id="313606"/>
    <lineage>
        <taxon>Bacteria</taxon>
        <taxon>Pseudomonadati</taxon>
        <taxon>Bacteroidota</taxon>
        <taxon>Cytophagia</taxon>
        <taxon>Cytophagales</taxon>
        <taxon>Microscillaceae</taxon>
        <taxon>Microscilla</taxon>
    </lineage>
</organism>
<dbReference type="eggNOG" id="COG5607">
    <property type="taxonomic scope" value="Bacteria"/>
</dbReference>
<name>A1ZR39_MICM2</name>
<dbReference type="AlphaFoldDB" id="A1ZR39"/>
<proteinExistence type="predicted"/>
<dbReference type="Pfam" id="PF05235">
    <property type="entry name" value="CHAD"/>
    <property type="match status" value="1"/>
</dbReference>